<evidence type="ECO:0000259" key="13">
    <source>
        <dbReference type="Pfam" id="PF12623"/>
    </source>
</evidence>
<name>A0A1V9F593_9BACT</name>
<protein>
    <recommendedName>
        <fullName evidence="3">Small RNA 2'-O-methyltransferase</fullName>
        <ecNumber evidence="11">2.1.1.386</ecNumber>
    </recommendedName>
</protein>
<dbReference type="GO" id="GO:0031047">
    <property type="term" value="P:regulatory ncRNA-mediated gene silencing"/>
    <property type="evidence" value="ECO:0007669"/>
    <property type="project" value="UniProtKB-KW"/>
</dbReference>
<dbReference type="Pfam" id="PF13489">
    <property type="entry name" value="Methyltransf_23"/>
    <property type="match status" value="1"/>
</dbReference>
<keyword evidence="15" id="KW-1185">Reference proteome</keyword>
<evidence type="ECO:0000256" key="4">
    <source>
        <dbReference type="ARBA" id="ARBA00022603"/>
    </source>
</evidence>
<dbReference type="EMBL" id="LWBP01000210">
    <property type="protein sequence ID" value="OQP53580.1"/>
    <property type="molecule type" value="Genomic_DNA"/>
</dbReference>
<dbReference type="SUPFAM" id="SSF53335">
    <property type="entry name" value="S-adenosyl-L-methionine-dependent methyltransferases"/>
    <property type="match status" value="1"/>
</dbReference>
<evidence type="ECO:0000256" key="7">
    <source>
        <dbReference type="ARBA" id="ARBA00022723"/>
    </source>
</evidence>
<sequence length="473" mass="53998">MLLTITSTHQPASDLGYLLHKHPAKVQEFEISTGVAHVFYPEVSEQRCTICLLLDLDPVGLVRKSNGPRGNDFALEQYVNDRPYVASSFMSAAIAKAFSSAMNGRCKEKPELVAVPMPLEVEIAAIPVRGGEAVVKELFEPLGYEITLQRHPVDTAFPEWGESRYFTLRLKHTVTVQQLLSHLYILIPVCDNDKHYWVGQSEAEKLLEKGQDWLPAHPAREFITMRYLKNQRSLTSQVMEVLLKDEATVIDEEDEEKPEPEQKKRVHDLRLQTVRDELLNANAKTVVDLGCGEGKLLRLLQAEKQFEKILGMDVSYRALEIAKDKLKLDKQLVTPKQRIELIQGSLTYRDKRIEGFDAAALVEVIEHLDEPRLAALEKIVFKYAKPLDVIVTTPNAEYNKKFDTLPAGQMRHSDHRFEWTRAEFRQWGDRIAEQYNYEVVYKPVGEEDAEAGALTQMAVFTIKQRTVALNRFL</sequence>
<gene>
    <name evidence="14" type="ORF">A4R26_06275</name>
</gene>
<dbReference type="AlphaFoldDB" id="A0A1V9F593"/>
<evidence type="ECO:0000256" key="8">
    <source>
        <dbReference type="ARBA" id="ARBA00022842"/>
    </source>
</evidence>
<dbReference type="InterPro" id="IPR024026">
    <property type="entry name" value="3'-RNA_MeTfrase_Hen1_bac"/>
</dbReference>
<dbReference type="PANTHER" id="PTHR21404">
    <property type="entry name" value="HEN1"/>
    <property type="match status" value="1"/>
</dbReference>
<dbReference type="Pfam" id="PF12623">
    <property type="entry name" value="Hen1_L"/>
    <property type="match status" value="1"/>
</dbReference>
<evidence type="ECO:0000313" key="15">
    <source>
        <dbReference type="Proteomes" id="UP000192276"/>
    </source>
</evidence>
<comment type="similarity">
    <text evidence="2">Belongs to the methyltransferase superfamily. HEN1 family.</text>
</comment>
<proteinExistence type="inferred from homology"/>
<evidence type="ECO:0000256" key="10">
    <source>
        <dbReference type="ARBA" id="ARBA00023158"/>
    </source>
</evidence>
<keyword evidence="8" id="KW-0460">Magnesium</keyword>
<dbReference type="Proteomes" id="UP000192276">
    <property type="component" value="Unassembled WGS sequence"/>
</dbReference>
<evidence type="ECO:0000256" key="9">
    <source>
        <dbReference type="ARBA" id="ARBA00022884"/>
    </source>
</evidence>
<comment type="cofactor">
    <cofactor evidence="1">
        <name>Mg(2+)</name>
        <dbReference type="ChEBI" id="CHEBI:18420"/>
    </cofactor>
</comment>
<feature type="domain" description="Hen1 N-terminal" evidence="13">
    <location>
        <begin position="1"/>
        <end position="242"/>
    </location>
</feature>
<keyword evidence="5 14" id="KW-0808">Transferase</keyword>
<dbReference type="GO" id="GO:0046872">
    <property type="term" value="F:metal ion binding"/>
    <property type="evidence" value="ECO:0007669"/>
    <property type="project" value="UniProtKB-KW"/>
</dbReference>
<evidence type="ECO:0000256" key="2">
    <source>
        <dbReference type="ARBA" id="ARBA00009026"/>
    </source>
</evidence>
<dbReference type="InterPro" id="IPR024740">
    <property type="entry name" value="Hen1_N"/>
</dbReference>
<dbReference type="Gene3D" id="3.30.1610.20">
    <property type="entry name" value="Hen1, N-terminal domain"/>
    <property type="match status" value="1"/>
</dbReference>
<comment type="catalytic activity">
    <reaction evidence="12">
        <text>small RNA 3'-end nucleotide + S-adenosyl-L-methionine = small RNA 3'-end 2'-O-methylnucleotide + S-adenosyl-L-homocysteine + H(+)</text>
        <dbReference type="Rhea" id="RHEA:37887"/>
        <dbReference type="Rhea" id="RHEA-COMP:10415"/>
        <dbReference type="Rhea" id="RHEA-COMP:10416"/>
        <dbReference type="ChEBI" id="CHEBI:15378"/>
        <dbReference type="ChEBI" id="CHEBI:57856"/>
        <dbReference type="ChEBI" id="CHEBI:59789"/>
        <dbReference type="ChEBI" id="CHEBI:74896"/>
        <dbReference type="ChEBI" id="CHEBI:74898"/>
        <dbReference type="EC" id="2.1.1.386"/>
    </reaction>
</comment>
<reference evidence="15" key="1">
    <citation type="submission" date="2016-04" db="EMBL/GenBank/DDBJ databases">
        <authorList>
            <person name="Chen L."/>
            <person name="Zhuang W."/>
            <person name="Wang G."/>
        </authorList>
    </citation>
    <scope>NUCLEOTIDE SEQUENCE [LARGE SCALE GENOMIC DNA]</scope>
    <source>
        <strain evidence="15">208</strain>
    </source>
</reference>
<comment type="caution">
    <text evidence="14">The sequence shown here is derived from an EMBL/GenBank/DDBJ whole genome shotgun (WGS) entry which is preliminary data.</text>
</comment>
<dbReference type="CDD" id="cd02440">
    <property type="entry name" value="AdoMet_MTases"/>
    <property type="match status" value="1"/>
</dbReference>
<dbReference type="NCBIfam" id="TIGR04074">
    <property type="entry name" value="bacter_Hen1"/>
    <property type="match status" value="1"/>
</dbReference>
<evidence type="ECO:0000256" key="12">
    <source>
        <dbReference type="ARBA" id="ARBA00048418"/>
    </source>
</evidence>
<evidence type="ECO:0000256" key="1">
    <source>
        <dbReference type="ARBA" id="ARBA00001946"/>
    </source>
</evidence>
<dbReference type="InterPro" id="IPR029063">
    <property type="entry name" value="SAM-dependent_MTases_sf"/>
</dbReference>
<keyword evidence="7" id="KW-0479">Metal-binding</keyword>
<evidence type="ECO:0000256" key="6">
    <source>
        <dbReference type="ARBA" id="ARBA00022691"/>
    </source>
</evidence>
<dbReference type="GO" id="GO:0090486">
    <property type="term" value="F:small RNA 2'-O-methyltransferase activity"/>
    <property type="evidence" value="ECO:0007669"/>
    <property type="project" value="UniProtKB-EC"/>
</dbReference>
<evidence type="ECO:0000256" key="3">
    <source>
        <dbReference type="ARBA" id="ARBA00021330"/>
    </source>
</evidence>
<dbReference type="RefSeq" id="WP_081169460.1">
    <property type="nucleotide sequence ID" value="NZ_LWBP01000210.1"/>
</dbReference>
<dbReference type="EC" id="2.1.1.386" evidence="11"/>
<accession>A0A1V9F593</accession>
<dbReference type="InterPro" id="IPR038546">
    <property type="entry name" value="Hen1_N_sf"/>
</dbReference>
<keyword evidence="9" id="KW-0694">RNA-binding</keyword>
<evidence type="ECO:0000256" key="5">
    <source>
        <dbReference type="ARBA" id="ARBA00022679"/>
    </source>
</evidence>
<dbReference type="Gene3D" id="3.40.50.150">
    <property type="entry name" value="Vaccinia Virus protein VP39"/>
    <property type="match status" value="1"/>
</dbReference>
<keyword evidence="10" id="KW-0943">RNA-mediated gene silencing</keyword>
<dbReference type="InterPro" id="IPR026610">
    <property type="entry name" value="Hen1"/>
</dbReference>
<dbReference type="PANTHER" id="PTHR21404:SF3">
    <property type="entry name" value="SMALL RNA 2'-O-METHYLTRANSFERASE"/>
    <property type="match status" value="1"/>
</dbReference>
<evidence type="ECO:0000256" key="11">
    <source>
        <dbReference type="ARBA" id="ARBA00035025"/>
    </source>
</evidence>
<dbReference type="STRING" id="550983.A4R26_06275"/>
<organism evidence="14 15">
    <name type="scientific">Niastella populi</name>
    <dbReference type="NCBI Taxonomy" id="550983"/>
    <lineage>
        <taxon>Bacteria</taxon>
        <taxon>Pseudomonadati</taxon>
        <taxon>Bacteroidota</taxon>
        <taxon>Chitinophagia</taxon>
        <taxon>Chitinophagales</taxon>
        <taxon>Chitinophagaceae</taxon>
        <taxon>Niastella</taxon>
    </lineage>
</organism>
<evidence type="ECO:0000313" key="14">
    <source>
        <dbReference type="EMBL" id="OQP53580.1"/>
    </source>
</evidence>
<dbReference type="GO" id="GO:0001510">
    <property type="term" value="P:RNA methylation"/>
    <property type="evidence" value="ECO:0007669"/>
    <property type="project" value="InterPro"/>
</dbReference>
<keyword evidence="6" id="KW-0949">S-adenosyl-L-methionine</keyword>
<dbReference type="OrthoDB" id="626362at2"/>
<dbReference type="GO" id="GO:0003723">
    <property type="term" value="F:RNA binding"/>
    <property type="evidence" value="ECO:0007669"/>
    <property type="project" value="UniProtKB-KW"/>
</dbReference>
<keyword evidence="4 14" id="KW-0489">Methyltransferase</keyword>